<keyword evidence="4" id="KW-1185">Reference proteome</keyword>
<evidence type="ECO:0000256" key="1">
    <source>
        <dbReference type="SAM" id="MobiDB-lite"/>
    </source>
</evidence>
<feature type="compositionally biased region" description="Basic and acidic residues" evidence="1">
    <location>
        <begin position="491"/>
        <end position="507"/>
    </location>
</feature>
<comment type="caution">
    <text evidence="3">The sequence shown here is derived from an EMBL/GenBank/DDBJ whole genome shotgun (WGS) entry which is preliminary data.</text>
</comment>
<dbReference type="GO" id="GO:0005634">
    <property type="term" value="C:nucleus"/>
    <property type="evidence" value="ECO:0007669"/>
    <property type="project" value="InterPro"/>
</dbReference>
<organism evidence="3 4">
    <name type="scientific">Tuber borchii</name>
    <name type="common">White truffle</name>
    <dbReference type="NCBI Taxonomy" id="42251"/>
    <lineage>
        <taxon>Eukaryota</taxon>
        <taxon>Fungi</taxon>
        <taxon>Dikarya</taxon>
        <taxon>Ascomycota</taxon>
        <taxon>Pezizomycotina</taxon>
        <taxon>Pezizomycetes</taxon>
        <taxon>Pezizales</taxon>
        <taxon>Tuberaceae</taxon>
        <taxon>Tuber</taxon>
    </lineage>
</organism>
<feature type="compositionally biased region" description="Low complexity" evidence="1">
    <location>
        <begin position="75"/>
        <end position="92"/>
    </location>
</feature>
<feature type="compositionally biased region" description="Polar residues" evidence="1">
    <location>
        <begin position="170"/>
        <end position="187"/>
    </location>
</feature>
<reference evidence="3 4" key="1">
    <citation type="submission" date="2017-04" db="EMBL/GenBank/DDBJ databases">
        <title>Draft genome sequence of Tuber borchii Vittad., a whitish edible truffle.</title>
        <authorList>
            <consortium name="DOE Joint Genome Institute"/>
            <person name="Murat C."/>
            <person name="Kuo A."/>
            <person name="Barry K.W."/>
            <person name="Clum A."/>
            <person name="Dockter R.B."/>
            <person name="Fauchery L."/>
            <person name="Iotti M."/>
            <person name="Kohler A."/>
            <person name="Labutti K."/>
            <person name="Lindquist E.A."/>
            <person name="Lipzen A."/>
            <person name="Ohm R.A."/>
            <person name="Wang M."/>
            <person name="Grigoriev I.V."/>
            <person name="Zambonelli A."/>
            <person name="Martin F.M."/>
        </authorList>
    </citation>
    <scope>NUCLEOTIDE SEQUENCE [LARGE SCALE GENOMIC DNA]</scope>
    <source>
        <strain evidence="3 4">Tbo3840</strain>
    </source>
</reference>
<feature type="domain" description="TRIP4/RQT4 C2HC5-type zinc finger" evidence="2">
    <location>
        <begin position="247"/>
        <end position="298"/>
    </location>
</feature>
<feature type="compositionally biased region" description="Basic and acidic residues" evidence="1">
    <location>
        <begin position="434"/>
        <end position="455"/>
    </location>
</feature>
<protein>
    <recommendedName>
        <fullName evidence="2">TRIP4/RQT4 C2HC5-type zinc finger domain-containing protein</fullName>
    </recommendedName>
</protein>
<dbReference type="Proteomes" id="UP000244722">
    <property type="component" value="Unassembled WGS sequence"/>
</dbReference>
<dbReference type="GO" id="GO:0072344">
    <property type="term" value="P:rescue of stalled ribosome"/>
    <property type="evidence" value="ECO:0007669"/>
    <property type="project" value="InterPro"/>
</dbReference>
<dbReference type="GO" id="GO:0045893">
    <property type="term" value="P:positive regulation of DNA-templated transcription"/>
    <property type="evidence" value="ECO:0007669"/>
    <property type="project" value="TreeGrafter"/>
</dbReference>
<dbReference type="AlphaFoldDB" id="A0A2T6ZFP6"/>
<accession>A0A2T6ZFP6</accession>
<name>A0A2T6ZFP6_TUBBO</name>
<evidence type="ECO:0000259" key="2">
    <source>
        <dbReference type="Pfam" id="PF06221"/>
    </source>
</evidence>
<evidence type="ECO:0000313" key="4">
    <source>
        <dbReference type="Proteomes" id="UP000244722"/>
    </source>
</evidence>
<dbReference type="PANTHER" id="PTHR12963:SF4">
    <property type="entry name" value="ACTIVATING SIGNAL COINTEGRATOR 1"/>
    <property type="match status" value="1"/>
</dbReference>
<feature type="compositionally biased region" description="Polar residues" evidence="1">
    <location>
        <begin position="107"/>
        <end position="120"/>
    </location>
</feature>
<dbReference type="EMBL" id="NESQ01000307">
    <property type="protein sequence ID" value="PUU74321.1"/>
    <property type="molecule type" value="Genomic_DNA"/>
</dbReference>
<dbReference type="GO" id="GO:0008270">
    <property type="term" value="F:zinc ion binding"/>
    <property type="evidence" value="ECO:0007669"/>
    <property type="project" value="InterPro"/>
</dbReference>
<gene>
    <name evidence="3" type="ORF">B9Z19DRAFT_1056423</name>
</gene>
<feature type="region of interest" description="Disordered" evidence="1">
    <location>
        <begin position="75"/>
        <end position="120"/>
    </location>
</feature>
<dbReference type="Pfam" id="PF06221">
    <property type="entry name" value="zf-C2HC5"/>
    <property type="match status" value="1"/>
</dbReference>
<dbReference type="InterPro" id="IPR039128">
    <property type="entry name" value="TRIP4-like"/>
</dbReference>
<proteinExistence type="predicted"/>
<evidence type="ECO:0000313" key="3">
    <source>
        <dbReference type="EMBL" id="PUU74321.1"/>
    </source>
</evidence>
<dbReference type="InterPro" id="IPR009349">
    <property type="entry name" value="TRIP4/RQT4_C2HC5_Znf"/>
</dbReference>
<feature type="region of interest" description="Disordered" evidence="1">
    <location>
        <begin position="137"/>
        <end position="187"/>
    </location>
</feature>
<feature type="region of interest" description="Disordered" evidence="1">
    <location>
        <begin position="302"/>
        <end position="345"/>
    </location>
</feature>
<dbReference type="OrthoDB" id="338816at2759"/>
<dbReference type="PANTHER" id="PTHR12963">
    <property type="entry name" value="THYROID RECEPTOR INTERACTING PROTEIN RELATED"/>
    <property type="match status" value="1"/>
</dbReference>
<dbReference type="GO" id="GO:0180022">
    <property type="term" value="C:RQC-trigger complex"/>
    <property type="evidence" value="ECO:0007669"/>
    <property type="project" value="InterPro"/>
</dbReference>
<sequence>MSSKSSIEPWALTRLKPLLPLPEDSLKEVISYALSLADAGEVGSHFEGLLGSAEDVLNFISDFNSRLFPQRAARAPTIARTSSPASSSVDAPPAKRRGKKGKPPINQYANQPRQVEGQFSNPAAVYMKKDIEDEYYTGSGKGPTLRLADSSSPSSSAPVSRVATPIPRSSAPQLVQQKAQHNSSSNVGGKLVSDLINVKAKVKKAPQKVHVTGGVAMRGASAELTDLESALRALELSTNPTLTSRSQKCDCAGMKHEVLSAAPNCLSCGKIICIKEGLAPCSFCNTPLISPRELQSMVRELREESGREKMAMHSAAHKRPEVARAPKPFSNYDSTPGTSDDEGLKKATEHRDRLLGFQATSAQRTKIIDQAADFETPSTGGNMWATPQERALQLKKQQKAMREMEWNAKEDYEKRRVVVAIDLEGRQVVRKMEEIKPREDSDEGDLGKEAYDSTLERGGAAAATSSSTSKGGTYSRNPLLKGMIKPVYDSGKGKGKEGEGRKLDTEPKAYAGGSHGWRRVQDDFADNEGVILGAGIGGEERGTQGEEPACG</sequence>
<feature type="compositionally biased region" description="Basic and acidic residues" evidence="1">
    <location>
        <begin position="302"/>
        <end position="311"/>
    </location>
</feature>
<feature type="region of interest" description="Disordered" evidence="1">
    <location>
        <begin position="434"/>
        <end position="522"/>
    </location>
</feature>
<dbReference type="STRING" id="42251.A0A2T6ZFP6"/>
<feature type="compositionally biased region" description="Low complexity" evidence="1">
    <location>
        <begin position="150"/>
        <end position="163"/>
    </location>
</feature>
<feature type="compositionally biased region" description="Low complexity" evidence="1">
    <location>
        <begin position="458"/>
        <end position="473"/>
    </location>
</feature>